<dbReference type="RefSeq" id="WP_114136392.1">
    <property type="nucleotide sequence ID" value="NZ_CP068434.1"/>
</dbReference>
<proteinExistence type="predicted"/>
<name>A0A367P720_CUPNE</name>
<dbReference type="AlphaFoldDB" id="A0A367P720"/>
<dbReference type="Proteomes" id="UP000253501">
    <property type="component" value="Unassembled WGS sequence"/>
</dbReference>
<protein>
    <submittedName>
        <fullName evidence="1">Uncharacterized protein</fullName>
    </submittedName>
</protein>
<evidence type="ECO:0000313" key="1">
    <source>
        <dbReference type="EMBL" id="RCJ03303.1"/>
    </source>
</evidence>
<evidence type="ECO:0000313" key="2">
    <source>
        <dbReference type="Proteomes" id="UP000253501"/>
    </source>
</evidence>
<gene>
    <name evidence="1" type="ORF">DDK22_38040</name>
</gene>
<dbReference type="EMBL" id="QDHA01000183">
    <property type="protein sequence ID" value="RCJ03303.1"/>
    <property type="molecule type" value="Genomic_DNA"/>
</dbReference>
<reference evidence="1 2" key="1">
    <citation type="submission" date="2018-04" db="EMBL/GenBank/DDBJ databases">
        <title>Cupriavidus necator CR12 genome sequencing and assembly.</title>
        <authorList>
            <person name="Ben Fekih I."/>
            <person name="Mazhar H.S."/>
            <person name="Bello S.K."/>
            <person name="Rensing C."/>
        </authorList>
    </citation>
    <scope>NUCLEOTIDE SEQUENCE [LARGE SCALE GENOMIC DNA]</scope>
    <source>
        <strain evidence="1 2">CR12</strain>
    </source>
</reference>
<accession>A0A367P720</accession>
<sequence>MISDSLAQLRELLAPVVAKAESAKAEMDAIKADRQTALAPVRALVEQLGVPAALKSLRYLSSRPFLIIEQKDEFRTRCSTLLEANEMLAEKFGLTLPALAVIADSNYNRLDKTKDVLARYADIYAGIRKVD</sequence>
<comment type="caution">
    <text evidence="1">The sequence shown here is derived from an EMBL/GenBank/DDBJ whole genome shotgun (WGS) entry which is preliminary data.</text>
</comment>
<organism evidence="1 2">
    <name type="scientific">Cupriavidus necator</name>
    <name type="common">Alcaligenes eutrophus</name>
    <name type="synonym">Ralstonia eutropha</name>
    <dbReference type="NCBI Taxonomy" id="106590"/>
    <lineage>
        <taxon>Bacteria</taxon>
        <taxon>Pseudomonadati</taxon>
        <taxon>Pseudomonadota</taxon>
        <taxon>Betaproteobacteria</taxon>
        <taxon>Burkholderiales</taxon>
        <taxon>Burkholderiaceae</taxon>
        <taxon>Cupriavidus</taxon>
    </lineage>
</organism>